<dbReference type="InterPro" id="IPR011054">
    <property type="entry name" value="Rudment_hybrid_motif"/>
</dbReference>
<evidence type="ECO:0000256" key="8">
    <source>
        <dbReference type="ARBA" id="ARBA00022840"/>
    </source>
</evidence>
<dbReference type="PANTHER" id="PTHR43472:SF1">
    <property type="entry name" value="PHOSPHORIBOSYLAMINE--GLYCINE LIGASE, CHLOROPLASTIC"/>
    <property type="match status" value="1"/>
</dbReference>
<dbReference type="InterPro" id="IPR020561">
    <property type="entry name" value="PRibGlycinamid_synth_ATP-grasp"/>
</dbReference>
<comment type="cofactor">
    <cofactor evidence="1">
        <name>Mn(2+)</name>
        <dbReference type="ChEBI" id="CHEBI:29035"/>
    </cofactor>
</comment>
<evidence type="ECO:0000256" key="4">
    <source>
        <dbReference type="ARBA" id="ARBA00013255"/>
    </source>
</evidence>
<comment type="caution">
    <text evidence="16">The sequence shown here is derived from an EMBL/GenBank/DDBJ whole genome shotgun (WGS) entry which is preliminary data.</text>
</comment>
<dbReference type="SUPFAM" id="SSF51246">
    <property type="entry name" value="Rudiment single hybrid motif"/>
    <property type="match status" value="1"/>
</dbReference>
<dbReference type="Pfam" id="PF01071">
    <property type="entry name" value="GARS_A"/>
    <property type="match status" value="1"/>
</dbReference>
<dbReference type="PANTHER" id="PTHR43472">
    <property type="entry name" value="PHOSPHORIBOSYLAMINE--GLYCINE LIGASE"/>
    <property type="match status" value="1"/>
</dbReference>
<dbReference type="InterPro" id="IPR020560">
    <property type="entry name" value="PRibGlycinamide_synth_C-dom"/>
</dbReference>
<protein>
    <recommendedName>
        <fullName evidence="4 13">Phosphoribosylamine--glycine ligase</fullName>
        <ecNumber evidence="4 13">6.3.4.13</ecNumber>
    </recommendedName>
    <alternativeName>
        <fullName evidence="13">GARS</fullName>
    </alternativeName>
    <alternativeName>
        <fullName evidence="11 13">Glycinamide ribonucleotide synthetase</fullName>
    </alternativeName>
    <alternativeName>
        <fullName evidence="12 13">Phosphoribosylglycinamide synthetase</fullName>
    </alternativeName>
</protein>
<evidence type="ECO:0000256" key="6">
    <source>
        <dbReference type="ARBA" id="ARBA00022741"/>
    </source>
</evidence>
<dbReference type="GO" id="GO:0046872">
    <property type="term" value="F:metal ion binding"/>
    <property type="evidence" value="ECO:0007669"/>
    <property type="project" value="InterPro"/>
</dbReference>
<dbReference type="Gene3D" id="3.90.600.10">
    <property type="entry name" value="Phosphoribosylglycinamide synthetase, C-terminal domain"/>
    <property type="match status" value="1"/>
</dbReference>
<dbReference type="EMBL" id="AZDG01000001">
    <property type="protein sequence ID" value="KRK65678.1"/>
    <property type="molecule type" value="Genomic_DNA"/>
</dbReference>
<comment type="similarity">
    <text evidence="10 13">Belongs to the GARS family.</text>
</comment>
<dbReference type="Gene3D" id="3.30.1490.20">
    <property type="entry name" value="ATP-grasp fold, A domain"/>
    <property type="match status" value="1"/>
</dbReference>
<dbReference type="SUPFAM" id="SSF56059">
    <property type="entry name" value="Glutathione synthetase ATP-binding domain-like"/>
    <property type="match status" value="1"/>
</dbReference>
<accession>A0A0R1J2I6</accession>
<dbReference type="GO" id="GO:0005524">
    <property type="term" value="F:ATP binding"/>
    <property type="evidence" value="ECO:0007669"/>
    <property type="project" value="UniProtKB-UniRule"/>
</dbReference>
<evidence type="ECO:0000313" key="17">
    <source>
        <dbReference type="Proteomes" id="UP000050929"/>
    </source>
</evidence>
<dbReference type="PROSITE" id="PS50975">
    <property type="entry name" value="ATP_GRASP"/>
    <property type="match status" value="1"/>
</dbReference>
<name>A0A0R1J2I6_9LACO</name>
<keyword evidence="6 14" id="KW-0547">Nucleotide-binding</keyword>
<proteinExistence type="inferred from homology"/>
<dbReference type="GO" id="GO:0009113">
    <property type="term" value="P:purine nucleobase biosynthetic process"/>
    <property type="evidence" value="ECO:0007669"/>
    <property type="project" value="InterPro"/>
</dbReference>
<dbReference type="InterPro" id="IPR013815">
    <property type="entry name" value="ATP_grasp_subdomain_1"/>
</dbReference>
<evidence type="ECO:0000256" key="1">
    <source>
        <dbReference type="ARBA" id="ARBA00001936"/>
    </source>
</evidence>
<dbReference type="RefSeq" id="WP_057763701.1">
    <property type="nucleotide sequence ID" value="NZ_AZDG01000001.1"/>
</dbReference>
<dbReference type="SUPFAM" id="SSF52440">
    <property type="entry name" value="PreATP-grasp domain"/>
    <property type="match status" value="1"/>
</dbReference>
<organism evidence="16 17">
    <name type="scientific">Companilactobacillus tucceti DSM 20183</name>
    <dbReference type="NCBI Taxonomy" id="1423811"/>
    <lineage>
        <taxon>Bacteria</taxon>
        <taxon>Bacillati</taxon>
        <taxon>Bacillota</taxon>
        <taxon>Bacilli</taxon>
        <taxon>Lactobacillales</taxon>
        <taxon>Lactobacillaceae</taxon>
        <taxon>Companilactobacillus</taxon>
    </lineage>
</organism>
<evidence type="ECO:0000256" key="14">
    <source>
        <dbReference type="PROSITE-ProRule" id="PRU00409"/>
    </source>
</evidence>
<feature type="domain" description="ATP-grasp" evidence="15">
    <location>
        <begin position="107"/>
        <end position="311"/>
    </location>
</feature>
<evidence type="ECO:0000259" key="15">
    <source>
        <dbReference type="PROSITE" id="PS50975"/>
    </source>
</evidence>
<dbReference type="GO" id="GO:0004637">
    <property type="term" value="F:phosphoribosylamine-glycine ligase activity"/>
    <property type="evidence" value="ECO:0007669"/>
    <property type="project" value="UniProtKB-UniRule"/>
</dbReference>
<dbReference type="InterPro" id="IPR011761">
    <property type="entry name" value="ATP-grasp"/>
</dbReference>
<dbReference type="GO" id="GO:0006189">
    <property type="term" value="P:'de novo' IMP biosynthetic process"/>
    <property type="evidence" value="ECO:0007669"/>
    <property type="project" value="UniProtKB-UniRule"/>
</dbReference>
<dbReference type="PROSITE" id="PS00184">
    <property type="entry name" value="GARS"/>
    <property type="match status" value="1"/>
</dbReference>
<keyword evidence="17" id="KW-1185">Reference proteome</keyword>
<evidence type="ECO:0000256" key="9">
    <source>
        <dbReference type="ARBA" id="ARBA00023211"/>
    </source>
</evidence>
<keyword evidence="9" id="KW-0464">Manganese</keyword>
<dbReference type="InterPro" id="IPR020562">
    <property type="entry name" value="PRibGlycinamide_synth_N"/>
</dbReference>
<dbReference type="OrthoDB" id="9807240at2"/>
<evidence type="ECO:0000256" key="5">
    <source>
        <dbReference type="ARBA" id="ARBA00022598"/>
    </source>
</evidence>
<reference evidence="16 17" key="1">
    <citation type="journal article" date="2015" name="Genome Announc.">
        <title>Expanding the biotechnology potential of lactobacilli through comparative genomics of 213 strains and associated genera.</title>
        <authorList>
            <person name="Sun Z."/>
            <person name="Harris H.M."/>
            <person name="McCann A."/>
            <person name="Guo C."/>
            <person name="Argimon S."/>
            <person name="Zhang W."/>
            <person name="Yang X."/>
            <person name="Jeffery I.B."/>
            <person name="Cooney J.C."/>
            <person name="Kagawa T.F."/>
            <person name="Liu W."/>
            <person name="Song Y."/>
            <person name="Salvetti E."/>
            <person name="Wrobel A."/>
            <person name="Rasinkangas P."/>
            <person name="Parkhill J."/>
            <person name="Rea M.C."/>
            <person name="O'Sullivan O."/>
            <person name="Ritari J."/>
            <person name="Douillard F.P."/>
            <person name="Paul Ross R."/>
            <person name="Yang R."/>
            <person name="Briner A.E."/>
            <person name="Felis G.E."/>
            <person name="de Vos W.M."/>
            <person name="Barrangou R."/>
            <person name="Klaenhammer T.R."/>
            <person name="Caufield P.W."/>
            <person name="Cui Y."/>
            <person name="Zhang H."/>
            <person name="O'Toole P.W."/>
        </authorList>
    </citation>
    <scope>NUCLEOTIDE SEQUENCE [LARGE SCALE GENOMIC DNA]</scope>
    <source>
        <strain evidence="16 17">DSM 20183</strain>
    </source>
</reference>
<dbReference type="PATRIC" id="fig|1423811.3.peg.121"/>
<evidence type="ECO:0000256" key="10">
    <source>
        <dbReference type="ARBA" id="ARBA00038345"/>
    </source>
</evidence>
<evidence type="ECO:0000256" key="13">
    <source>
        <dbReference type="HAMAP-Rule" id="MF_00138"/>
    </source>
</evidence>
<dbReference type="Gene3D" id="3.40.50.20">
    <property type="match status" value="1"/>
</dbReference>
<gene>
    <name evidence="13" type="primary">purD</name>
    <name evidence="16" type="ORF">FC72_GL000122</name>
</gene>
<evidence type="ECO:0000313" key="16">
    <source>
        <dbReference type="EMBL" id="KRK65678.1"/>
    </source>
</evidence>
<dbReference type="UniPathway" id="UPA00074">
    <property type="reaction ID" value="UER00125"/>
</dbReference>
<dbReference type="SMART" id="SM01210">
    <property type="entry name" value="GARS_C"/>
    <property type="match status" value="1"/>
</dbReference>
<dbReference type="InterPro" id="IPR037123">
    <property type="entry name" value="PRibGlycinamide_synth_C_sf"/>
</dbReference>
<dbReference type="SMART" id="SM01209">
    <property type="entry name" value="GARS_A"/>
    <property type="match status" value="1"/>
</dbReference>
<dbReference type="HAMAP" id="MF_00138">
    <property type="entry name" value="GARS"/>
    <property type="match status" value="1"/>
</dbReference>
<comment type="pathway">
    <text evidence="3 13">Purine metabolism; IMP biosynthesis via de novo pathway; N(1)-(5-phospho-D-ribosyl)glycinamide from 5-phospho-alpha-D-ribose 1-diphosphate: step 2/2.</text>
</comment>
<evidence type="ECO:0000256" key="2">
    <source>
        <dbReference type="ARBA" id="ARBA00001946"/>
    </source>
</evidence>
<dbReference type="STRING" id="1423811.FC72_GL000122"/>
<evidence type="ECO:0000256" key="12">
    <source>
        <dbReference type="ARBA" id="ARBA00042864"/>
    </source>
</evidence>
<comment type="cofactor">
    <cofactor evidence="2">
        <name>Mg(2+)</name>
        <dbReference type="ChEBI" id="CHEBI:18420"/>
    </cofactor>
</comment>
<dbReference type="NCBIfam" id="TIGR00877">
    <property type="entry name" value="purD"/>
    <property type="match status" value="1"/>
</dbReference>
<sequence>MKILVIGSGAREDAICKSLQISDSNDVFCAPGNSGMNLFGIKTVDLDEMNFEELSDFAINNKIDFTIVGPEKPLVAGIVDYFESKNLKIFGPNKSSACIEGSKSFTKKIMKNAGVPTAFYEEFTNFDLAYQSLLNLDFPIVIKADGLASGKGVYIVDDLTDGKKILQDLLLDHQFETKKVIIEEYLEGEEFSLMSFVSGNKFYPMPIAQDYKRAFDEDKGPNTGGMGAICPVANIGQDTIDSAYEKVLKPFINEMNNQGVDYIGILYAGLILTKDGVKVIEFNVRFGDPETEVVLPRLKSDLSDIILNLLNKKDISRIEWQDNGIDLGVFVASQGYPKQPLIEKDIGNLEQFKKYQYGINFASVKVQNESIISNGGRLYCVNSHGVNIKEAKKNIYEFLDKIDTRHVFYRKDIGKNAQKEDLCN</sequence>
<dbReference type="Gene3D" id="3.30.470.20">
    <property type="entry name" value="ATP-grasp fold, B domain"/>
    <property type="match status" value="1"/>
</dbReference>
<dbReference type="InterPro" id="IPR020559">
    <property type="entry name" value="PRibGlycinamide_synth_CS"/>
</dbReference>
<keyword evidence="7 13" id="KW-0658">Purine biosynthesis</keyword>
<evidence type="ECO:0000256" key="3">
    <source>
        <dbReference type="ARBA" id="ARBA00005174"/>
    </source>
</evidence>
<dbReference type="AlphaFoldDB" id="A0A0R1J2I6"/>
<comment type="catalytic activity">
    <reaction evidence="13">
        <text>5-phospho-beta-D-ribosylamine + glycine + ATP = N(1)-(5-phospho-beta-D-ribosyl)glycinamide + ADP + phosphate + H(+)</text>
        <dbReference type="Rhea" id="RHEA:17453"/>
        <dbReference type="ChEBI" id="CHEBI:15378"/>
        <dbReference type="ChEBI" id="CHEBI:30616"/>
        <dbReference type="ChEBI" id="CHEBI:43474"/>
        <dbReference type="ChEBI" id="CHEBI:57305"/>
        <dbReference type="ChEBI" id="CHEBI:58681"/>
        <dbReference type="ChEBI" id="CHEBI:143788"/>
        <dbReference type="ChEBI" id="CHEBI:456216"/>
        <dbReference type="EC" id="6.3.4.13"/>
    </reaction>
</comment>
<keyword evidence="8 14" id="KW-0067">ATP-binding</keyword>
<dbReference type="Pfam" id="PF02844">
    <property type="entry name" value="GARS_N"/>
    <property type="match status" value="1"/>
</dbReference>
<dbReference type="InterPro" id="IPR000115">
    <property type="entry name" value="PRibGlycinamide_synth"/>
</dbReference>
<dbReference type="Pfam" id="PF02843">
    <property type="entry name" value="GARS_C"/>
    <property type="match status" value="1"/>
</dbReference>
<dbReference type="EC" id="6.3.4.13" evidence="4 13"/>
<evidence type="ECO:0000256" key="11">
    <source>
        <dbReference type="ARBA" id="ARBA00042242"/>
    </source>
</evidence>
<keyword evidence="5 13" id="KW-0436">Ligase</keyword>
<dbReference type="Proteomes" id="UP000050929">
    <property type="component" value="Unassembled WGS sequence"/>
</dbReference>
<dbReference type="InterPro" id="IPR016185">
    <property type="entry name" value="PreATP-grasp_dom_sf"/>
</dbReference>
<evidence type="ECO:0000256" key="7">
    <source>
        <dbReference type="ARBA" id="ARBA00022755"/>
    </source>
</evidence>